<reference evidence="4 5" key="1">
    <citation type="journal article" date="2015" name="Microbes Environ.">
        <title>Distribution and evolution of nitrogen fixation genes in the phylum bacteroidetes.</title>
        <authorList>
            <person name="Inoue J."/>
            <person name="Oshima K."/>
            <person name="Suda W."/>
            <person name="Sakamoto M."/>
            <person name="Iino T."/>
            <person name="Noda S."/>
            <person name="Hongoh Y."/>
            <person name="Hattori M."/>
            <person name="Ohkuma M."/>
        </authorList>
    </citation>
    <scope>NUCLEOTIDE SEQUENCE [LARGE SCALE GENOMIC DNA]</scope>
    <source>
        <strain evidence="4">JCM 15548</strain>
    </source>
</reference>
<dbReference type="Gene3D" id="3.20.20.80">
    <property type="entry name" value="Glycosidases"/>
    <property type="match status" value="1"/>
</dbReference>
<accession>A0A0E9LXD7</accession>
<keyword evidence="4" id="KW-0378">Hydrolase</keyword>
<dbReference type="EMBL" id="BAZW01000013">
    <property type="protein sequence ID" value="GAO29811.1"/>
    <property type="molecule type" value="Genomic_DNA"/>
</dbReference>
<protein>
    <submittedName>
        <fullName evidence="4">Predicted glycoside hydrolase</fullName>
    </submittedName>
</protein>
<dbReference type="InterPro" id="IPR003790">
    <property type="entry name" value="GHL10"/>
</dbReference>
<dbReference type="STRING" id="1236989.JCM15548_12039"/>
<evidence type="ECO:0000259" key="3">
    <source>
        <dbReference type="Pfam" id="PF02638"/>
    </source>
</evidence>
<evidence type="ECO:0000313" key="4">
    <source>
        <dbReference type="EMBL" id="GAO29811.1"/>
    </source>
</evidence>
<name>A0A0E9LXD7_9BACT</name>
<evidence type="ECO:0000256" key="1">
    <source>
        <dbReference type="ARBA" id="ARBA00022729"/>
    </source>
</evidence>
<sequence>MRIVRILLVVVFPILLFQNAHSTPSTAIYEFRGVWVATVTNIDWPSKPGLSVGALKKEALDIITTHHAMGMNAIILQVRPAGDAIYPTALAPWSKYLTGEQGKPLDGSFDLLKFWIEECHKRDMELHAWINPFRASLHSDDPLHISHPALIHPNWTVVHNKRLYYNPALPEVRQHIIQVITDLVSRYDIDGLHMDDYFYPYPANGEAFNDTATYINQLDYEAPLSIHDWRRNNIDLFIEEANRVIHRVKPWVKFGISLLGYGAT</sequence>
<dbReference type="SUPFAM" id="SSF51445">
    <property type="entry name" value="(Trans)glycosidases"/>
    <property type="match status" value="1"/>
</dbReference>
<dbReference type="InterPro" id="IPR052177">
    <property type="entry name" value="Divisome_Glycosyl_Hydrolase"/>
</dbReference>
<evidence type="ECO:0000256" key="2">
    <source>
        <dbReference type="SAM" id="SignalP"/>
    </source>
</evidence>
<evidence type="ECO:0000313" key="5">
    <source>
        <dbReference type="Proteomes" id="UP000032900"/>
    </source>
</evidence>
<dbReference type="Proteomes" id="UP000032900">
    <property type="component" value="Unassembled WGS sequence"/>
</dbReference>
<dbReference type="Pfam" id="PF02638">
    <property type="entry name" value="GHL10"/>
    <property type="match status" value="1"/>
</dbReference>
<dbReference type="PANTHER" id="PTHR43405">
    <property type="entry name" value="GLYCOSYL HYDROLASE DIGH"/>
    <property type="match status" value="1"/>
</dbReference>
<dbReference type="InterPro" id="IPR017853">
    <property type="entry name" value="GH"/>
</dbReference>
<dbReference type="AlphaFoldDB" id="A0A0E9LXD7"/>
<gene>
    <name evidence="4" type="ORF">JCM15548_12039</name>
</gene>
<feature type="domain" description="Glycosyl hydrolase-like 10" evidence="3">
    <location>
        <begin position="30"/>
        <end position="258"/>
    </location>
</feature>
<organism evidence="4 5">
    <name type="scientific">Geofilum rubicundum JCM 15548</name>
    <dbReference type="NCBI Taxonomy" id="1236989"/>
    <lineage>
        <taxon>Bacteria</taxon>
        <taxon>Pseudomonadati</taxon>
        <taxon>Bacteroidota</taxon>
        <taxon>Bacteroidia</taxon>
        <taxon>Marinilabiliales</taxon>
        <taxon>Marinilabiliaceae</taxon>
        <taxon>Geofilum</taxon>
    </lineage>
</organism>
<feature type="chain" id="PRO_5002428418" evidence="2">
    <location>
        <begin position="23"/>
        <end position="264"/>
    </location>
</feature>
<dbReference type="GO" id="GO:0016787">
    <property type="term" value="F:hydrolase activity"/>
    <property type="evidence" value="ECO:0007669"/>
    <property type="project" value="UniProtKB-KW"/>
</dbReference>
<feature type="signal peptide" evidence="2">
    <location>
        <begin position="1"/>
        <end position="22"/>
    </location>
</feature>
<comment type="caution">
    <text evidence="4">The sequence shown here is derived from an EMBL/GenBank/DDBJ whole genome shotgun (WGS) entry which is preliminary data.</text>
</comment>
<keyword evidence="5" id="KW-1185">Reference proteome</keyword>
<keyword evidence="1 2" id="KW-0732">Signal</keyword>
<dbReference type="PANTHER" id="PTHR43405:SF1">
    <property type="entry name" value="GLYCOSYL HYDROLASE DIGH"/>
    <property type="match status" value="1"/>
</dbReference>
<proteinExistence type="predicted"/>